<sequence>MGLLMVMDTHLINHLSRARDIIAMILGVFSVISWGIAEVPQIITNYKQKSTAGLSIAFLMTWIIGDIFNLVGCYLEPATLPTQFYMALLYTITTVTLTTQAIYYGYAYQRLKASEVDESPKMEKLEYEDVVRNENNDVIKGIAIYGHQRNLSVATPIKAGTGVVSSSIPVGSVIGSYGSIGRDLYYMSARSLSASPVPTVGSWVAHSCDPFKTPPNRVPPVLIDSEVFIREPLRSSFPSHSSLPSNIKNTFCVVSSTLFLFSIYGLQLLYHGTGYAKPSALVFPVGRKLLQLNSLNTSLSEGGGNSVLGNYLGWAMAAIYMGGRIPQIWLNIKRRNVEGLSLFMFIFALVGNSTYVASILVNNSEWSAIRPNLPWLIDAGGLKFILCKSVLLLLPTFK</sequence>
<dbReference type="InterPro" id="IPR051415">
    <property type="entry name" value="LAAT-1"/>
</dbReference>
<keyword evidence="7" id="KW-1185">Reference proteome</keyword>
<dbReference type="Pfam" id="PF04193">
    <property type="entry name" value="PQ-loop"/>
    <property type="match status" value="2"/>
</dbReference>
<keyword evidence="2 5" id="KW-0812">Transmembrane</keyword>
<name>A0A835Q3Q5_VANPL</name>
<dbReference type="AlphaFoldDB" id="A0A835Q3Q5"/>
<evidence type="ECO:0000313" key="6">
    <source>
        <dbReference type="EMBL" id="KAG0460872.1"/>
    </source>
</evidence>
<organism evidence="6 7">
    <name type="scientific">Vanilla planifolia</name>
    <name type="common">Vanilla</name>
    <dbReference type="NCBI Taxonomy" id="51239"/>
    <lineage>
        <taxon>Eukaryota</taxon>
        <taxon>Viridiplantae</taxon>
        <taxon>Streptophyta</taxon>
        <taxon>Embryophyta</taxon>
        <taxon>Tracheophyta</taxon>
        <taxon>Spermatophyta</taxon>
        <taxon>Magnoliopsida</taxon>
        <taxon>Liliopsida</taxon>
        <taxon>Asparagales</taxon>
        <taxon>Orchidaceae</taxon>
        <taxon>Vanilloideae</taxon>
        <taxon>Vanilleae</taxon>
        <taxon>Vanilla</taxon>
    </lineage>
</organism>
<proteinExistence type="predicted"/>
<feature type="transmembrane region" description="Helical" evidence="5">
    <location>
        <begin position="311"/>
        <end position="330"/>
    </location>
</feature>
<dbReference type="EMBL" id="JADCNL010000011">
    <property type="protein sequence ID" value="KAG0460872.1"/>
    <property type="molecule type" value="Genomic_DNA"/>
</dbReference>
<dbReference type="Gene3D" id="1.20.1280.290">
    <property type="match status" value="2"/>
</dbReference>
<gene>
    <name evidence="6" type="ORF">HPP92_021169</name>
</gene>
<feature type="transmembrane region" description="Helical" evidence="5">
    <location>
        <begin position="20"/>
        <end position="39"/>
    </location>
</feature>
<evidence type="ECO:0000256" key="3">
    <source>
        <dbReference type="ARBA" id="ARBA00022989"/>
    </source>
</evidence>
<evidence type="ECO:0000313" key="7">
    <source>
        <dbReference type="Proteomes" id="UP000636800"/>
    </source>
</evidence>
<comment type="caution">
    <text evidence="6">The sequence shown here is derived from an EMBL/GenBank/DDBJ whole genome shotgun (WGS) entry which is preliminary data.</text>
</comment>
<dbReference type="PANTHER" id="PTHR16201">
    <property type="entry name" value="SEVEN TRANSMEMBRANE PROTEIN 1-RELATED"/>
    <property type="match status" value="1"/>
</dbReference>
<dbReference type="SMART" id="SM00679">
    <property type="entry name" value="CTNS"/>
    <property type="match status" value="2"/>
</dbReference>
<dbReference type="GO" id="GO:0016020">
    <property type="term" value="C:membrane"/>
    <property type="evidence" value="ECO:0007669"/>
    <property type="project" value="UniProtKB-SubCell"/>
</dbReference>
<evidence type="ECO:0008006" key="8">
    <source>
        <dbReference type="Google" id="ProtNLM"/>
    </source>
</evidence>
<keyword evidence="3 5" id="KW-1133">Transmembrane helix</keyword>
<dbReference type="FunFam" id="1.20.1280.290:FF:000019">
    <property type="entry name" value="PQ-loop repeat family protein / transmembrane family protein"/>
    <property type="match status" value="1"/>
</dbReference>
<comment type="subcellular location">
    <subcellularLocation>
        <location evidence="1">Membrane</location>
        <topology evidence="1">Multi-pass membrane protein</topology>
    </subcellularLocation>
</comment>
<reference evidence="6 7" key="1">
    <citation type="journal article" date="2020" name="Nat. Food">
        <title>A phased Vanilla planifolia genome enables genetic improvement of flavour and production.</title>
        <authorList>
            <person name="Hasing T."/>
            <person name="Tang H."/>
            <person name="Brym M."/>
            <person name="Khazi F."/>
            <person name="Huang T."/>
            <person name="Chambers A.H."/>
        </authorList>
    </citation>
    <scope>NUCLEOTIDE SEQUENCE [LARGE SCALE GENOMIC DNA]</scope>
    <source>
        <tissue evidence="6">Leaf</tissue>
    </source>
</reference>
<feature type="transmembrane region" description="Helical" evidence="5">
    <location>
        <begin position="51"/>
        <end position="72"/>
    </location>
</feature>
<keyword evidence="4 5" id="KW-0472">Membrane</keyword>
<dbReference type="InterPro" id="IPR006603">
    <property type="entry name" value="PQ-loop_rpt"/>
</dbReference>
<dbReference type="PANTHER" id="PTHR16201:SF44">
    <property type="entry name" value="SEVEN TRANSMEMBRANE PROTEIN 1"/>
    <property type="match status" value="1"/>
</dbReference>
<dbReference type="Proteomes" id="UP000636800">
    <property type="component" value="Chromosome 11"/>
</dbReference>
<feature type="transmembrane region" description="Helical" evidence="5">
    <location>
        <begin position="251"/>
        <end position="270"/>
    </location>
</feature>
<evidence type="ECO:0000256" key="2">
    <source>
        <dbReference type="ARBA" id="ARBA00022692"/>
    </source>
</evidence>
<accession>A0A835Q3Q5</accession>
<dbReference type="FunFam" id="1.20.1280.290:FF:000012">
    <property type="entry name" value="Vacuolar membrane PQ loop repeat protein"/>
    <property type="match status" value="1"/>
</dbReference>
<feature type="transmembrane region" description="Helical" evidence="5">
    <location>
        <begin position="342"/>
        <end position="361"/>
    </location>
</feature>
<evidence type="ECO:0000256" key="4">
    <source>
        <dbReference type="ARBA" id="ARBA00023136"/>
    </source>
</evidence>
<evidence type="ECO:0000256" key="1">
    <source>
        <dbReference type="ARBA" id="ARBA00004141"/>
    </source>
</evidence>
<protein>
    <recommendedName>
        <fullName evidence="8">PQ-loop repeat family protein / transmembrane family protein</fullName>
    </recommendedName>
</protein>
<feature type="transmembrane region" description="Helical" evidence="5">
    <location>
        <begin position="84"/>
        <end position="106"/>
    </location>
</feature>
<evidence type="ECO:0000256" key="5">
    <source>
        <dbReference type="SAM" id="Phobius"/>
    </source>
</evidence>